<reference evidence="2" key="1">
    <citation type="submission" date="2025-05" db="UniProtKB">
        <authorList>
            <consortium name="EnsemblMetazoa"/>
        </authorList>
    </citation>
    <scope>IDENTIFICATION</scope>
</reference>
<protein>
    <recommendedName>
        <fullName evidence="1">Double jelly roll-like domain-containing protein</fullName>
    </recommendedName>
</protein>
<evidence type="ECO:0000313" key="2">
    <source>
        <dbReference type="EnsemblMetazoa" id="XP_050497189.1"/>
    </source>
</evidence>
<organism evidence="2 3">
    <name type="scientific">Diabrotica virgifera virgifera</name>
    <name type="common">western corn rootworm</name>
    <dbReference type="NCBI Taxonomy" id="50390"/>
    <lineage>
        <taxon>Eukaryota</taxon>
        <taxon>Metazoa</taxon>
        <taxon>Ecdysozoa</taxon>
        <taxon>Arthropoda</taxon>
        <taxon>Hexapoda</taxon>
        <taxon>Insecta</taxon>
        <taxon>Pterygota</taxon>
        <taxon>Neoptera</taxon>
        <taxon>Endopterygota</taxon>
        <taxon>Coleoptera</taxon>
        <taxon>Polyphaga</taxon>
        <taxon>Cucujiformia</taxon>
        <taxon>Chrysomeloidea</taxon>
        <taxon>Chrysomelidae</taxon>
        <taxon>Galerucinae</taxon>
        <taxon>Diabroticina</taxon>
        <taxon>Diabroticites</taxon>
        <taxon>Diabrotica</taxon>
    </lineage>
</organism>
<dbReference type="Pfam" id="PF21738">
    <property type="entry name" value="DJR-like_dom"/>
    <property type="match status" value="1"/>
</dbReference>
<dbReference type="PANTHER" id="PTHR36159">
    <property type="entry name" value="PROTEIN CBG23766"/>
    <property type="match status" value="1"/>
</dbReference>
<feature type="domain" description="Double jelly roll-like" evidence="1">
    <location>
        <begin position="76"/>
        <end position="392"/>
    </location>
</feature>
<evidence type="ECO:0000313" key="3">
    <source>
        <dbReference type="Proteomes" id="UP001652700"/>
    </source>
</evidence>
<keyword evidence="3" id="KW-1185">Reference proteome</keyword>
<dbReference type="PANTHER" id="PTHR36159:SF1">
    <property type="entry name" value="RETROVIRUS-RELATED POL POLYPROTEIN FROM TRANSPOSON 412-LIKE PROTEIN"/>
    <property type="match status" value="1"/>
</dbReference>
<dbReference type="GeneID" id="126878482"/>
<evidence type="ECO:0000259" key="1">
    <source>
        <dbReference type="Pfam" id="PF21738"/>
    </source>
</evidence>
<accession>A0ABM5JGX1</accession>
<dbReference type="RefSeq" id="XP_050497189.1">
    <property type="nucleotide sequence ID" value="XM_050641232.1"/>
</dbReference>
<dbReference type="InterPro" id="IPR049512">
    <property type="entry name" value="DJR-like_dom"/>
</dbReference>
<sequence>MSFNILNIGGHVLVDNSVVSREMHSHLPYANATFNHCDEIRIPIQTQDIYTLPSESYLYIEGRLTDDGKESTTLRFVNNGLMYLFDEIRYEIGGCVIDRVRNLGITTTIKNYVSFTQSESNRYKSIGWNYEKPSSITTDAKGNFSACIPLKLLLGFSEDYTRILVNIRQELVLIRSSTDLNAVTSTMENAKPKIEIFKFIWKMPHIQVSDSEKLRLYKFIENGSNLELAYRSWEYHEIPLLPQTMKFNWNVKTTSLLERPRFVLFALQTAKKNAIKEDASHFDHCNITNLKLFLNSEMYPYDNLNLNFDKKQYAIAYEMYAQFQQSYYYKVGDPCLSLEQFGSFAPIFVIDCSRQNESVKSGSVDMRIEIETNKNIPVNTAAYCIIIHDRIVNYNPLTNVVQMF</sequence>
<dbReference type="EnsemblMetazoa" id="XM_050641232.1">
    <property type="protein sequence ID" value="XP_050497189.1"/>
    <property type="gene ID" value="LOC126878482"/>
</dbReference>
<name>A0ABM5JGX1_DIAVI</name>
<proteinExistence type="predicted"/>
<dbReference type="Proteomes" id="UP001652700">
    <property type="component" value="Unplaced"/>
</dbReference>